<dbReference type="KEGG" id="dpp:DICPUDRAFT_92933"/>
<gene>
    <name evidence="2" type="ORF">DICPUDRAFT_92933</name>
</gene>
<dbReference type="RefSeq" id="XP_003292818.1">
    <property type="nucleotide sequence ID" value="XM_003292770.1"/>
</dbReference>
<dbReference type="GeneID" id="10508922"/>
<organism evidence="2 3">
    <name type="scientific">Dictyostelium purpureum</name>
    <name type="common">Slime mold</name>
    <dbReference type="NCBI Taxonomy" id="5786"/>
    <lineage>
        <taxon>Eukaryota</taxon>
        <taxon>Amoebozoa</taxon>
        <taxon>Evosea</taxon>
        <taxon>Eumycetozoa</taxon>
        <taxon>Dictyostelia</taxon>
        <taxon>Dictyosteliales</taxon>
        <taxon>Dictyosteliaceae</taxon>
        <taxon>Dictyostelium</taxon>
    </lineage>
</organism>
<evidence type="ECO:0000313" key="3">
    <source>
        <dbReference type="Proteomes" id="UP000001064"/>
    </source>
</evidence>
<feature type="transmembrane region" description="Helical" evidence="1">
    <location>
        <begin position="145"/>
        <end position="167"/>
    </location>
</feature>
<keyword evidence="1" id="KW-0472">Membrane</keyword>
<keyword evidence="1" id="KW-0812">Transmembrane</keyword>
<name>F0ZZH3_DICPU</name>
<keyword evidence="1" id="KW-1133">Transmembrane helix</keyword>
<reference evidence="3" key="1">
    <citation type="journal article" date="2011" name="Genome Biol.">
        <title>Comparative genomics of the social amoebae Dictyostelium discoideum and Dictyostelium purpureum.</title>
        <authorList>
            <consortium name="US DOE Joint Genome Institute (JGI-PGF)"/>
            <person name="Sucgang R."/>
            <person name="Kuo A."/>
            <person name="Tian X."/>
            <person name="Salerno W."/>
            <person name="Parikh A."/>
            <person name="Feasley C.L."/>
            <person name="Dalin E."/>
            <person name="Tu H."/>
            <person name="Huang E."/>
            <person name="Barry K."/>
            <person name="Lindquist E."/>
            <person name="Shapiro H."/>
            <person name="Bruce D."/>
            <person name="Schmutz J."/>
            <person name="Salamov A."/>
            <person name="Fey P."/>
            <person name="Gaudet P."/>
            <person name="Anjard C."/>
            <person name="Babu M.M."/>
            <person name="Basu S."/>
            <person name="Bushmanova Y."/>
            <person name="van der Wel H."/>
            <person name="Katoh-Kurasawa M."/>
            <person name="Dinh C."/>
            <person name="Coutinho P.M."/>
            <person name="Saito T."/>
            <person name="Elias M."/>
            <person name="Schaap P."/>
            <person name="Kay R.R."/>
            <person name="Henrissat B."/>
            <person name="Eichinger L."/>
            <person name="Rivero F."/>
            <person name="Putnam N.H."/>
            <person name="West C.M."/>
            <person name="Loomis W.F."/>
            <person name="Chisholm R.L."/>
            <person name="Shaulsky G."/>
            <person name="Strassmann J.E."/>
            <person name="Queller D.C."/>
            <person name="Kuspa A."/>
            <person name="Grigoriev I.V."/>
        </authorList>
    </citation>
    <scope>NUCLEOTIDE SEQUENCE [LARGE SCALE GENOMIC DNA]</scope>
    <source>
        <strain evidence="3">QSDP1</strain>
    </source>
</reference>
<dbReference type="Proteomes" id="UP000001064">
    <property type="component" value="Unassembled WGS sequence"/>
</dbReference>
<proteinExistence type="predicted"/>
<evidence type="ECO:0000256" key="1">
    <source>
        <dbReference type="SAM" id="Phobius"/>
    </source>
</evidence>
<dbReference type="VEuPathDB" id="AmoebaDB:DICPUDRAFT_92933"/>
<protein>
    <submittedName>
        <fullName evidence="2">Uncharacterized protein</fullName>
    </submittedName>
</protein>
<sequence>MDDNSKLIVNYNNANDILTINGNLEINSNYFSIIANQEHPNQTNNTMFIKGLLLTKNKLSVNLYFIEQPTISLPYQLFKLSSSNEHDSSLLSSLIKPILITNNGDHHSINTNLNLNSQYYFDQNNIAFAKFSLPPIVKHIKGWEIFLIILSCIAIVVLLVGFIYLYLNHKRYTGYLPV</sequence>
<dbReference type="InParanoid" id="F0ZZH3"/>
<dbReference type="EMBL" id="GL871310">
    <property type="protein sequence ID" value="EGC30669.1"/>
    <property type="molecule type" value="Genomic_DNA"/>
</dbReference>
<evidence type="ECO:0000313" key="2">
    <source>
        <dbReference type="EMBL" id="EGC30669.1"/>
    </source>
</evidence>
<dbReference type="AlphaFoldDB" id="F0ZZH3"/>
<accession>F0ZZH3</accession>
<keyword evidence="3" id="KW-1185">Reference proteome</keyword>